<dbReference type="AlphaFoldDB" id="A0A067M029"/>
<evidence type="ECO:0000256" key="1">
    <source>
        <dbReference type="ARBA" id="ARBA00008780"/>
    </source>
</evidence>
<dbReference type="OrthoDB" id="4084751at2759"/>
<dbReference type="PROSITE" id="PS51210">
    <property type="entry name" value="PLA2C"/>
    <property type="match status" value="1"/>
</dbReference>
<dbReference type="SUPFAM" id="SSF52151">
    <property type="entry name" value="FabD/lysophospholipase-like"/>
    <property type="match status" value="1"/>
</dbReference>
<evidence type="ECO:0000256" key="10">
    <source>
        <dbReference type="SAM" id="Phobius"/>
    </source>
</evidence>
<evidence type="ECO:0000256" key="9">
    <source>
        <dbReference type="RuleBase" id="RU362103"/>
    </source>
</evidence>
<dbReference type="HOGENOM" id="CLU_014602_1_0_1"/>
<reference evidence="13" key="1">
    <citation type="journal article" date="2014" name="Proc. Natl. Acad. Sci. U.S.A.">
        <title>Extensive sampling of basidiomycete genomes demonstrates inadequacy of the white-rot/brown-rot paradigm for wood decay fungi.</title>
        <authorList>
            <person name="Riley R."/>
            <person name="Salamov A.A."/>
            <person name="Brown D.W."/>
            <person name="Nagy L.G."/>
            <person name="Floudas D."/>
            <person name="Held B.W."/>
            <person name="Levasseur A."/>
            <person name="Lombard V."/>
            <person name="Morin E."/>
            <person name="Otillar R."/>
            <person name="Lindquist E.A."/>
            <person name="Sun H."/>
            <person name="LaButti K.M."/>
            <person name="Schmutz J."/>
            <person name="Jabbour D."/>
            <person name="Luo H."/>
            <person name="Baker S.E."/>
            <person name="Pisabarro A.G."/>
            <person name="Walton J.D."/>
            <person name="Blanchette R.A."/>
            <person name="Henrissat B."/>
            <person name="Martin F."/>
            <person name="Cullen D."/>
            <person name="Hibbett D.S."/>
            <person name="Grigoriev I.V."/>
        </authorList>
    </citation>
    <scope>NUCLEOTIDE SEQUENCE [LARGE SCALE GENOMIC DNA]</scope>
    <source>
        <strain evidence="13">FD-172 SS1</strain>
    </source>
</reference>
<dbReference type="InterPro" id="IPR016035">
    <property type="entry name" value="Acyl_Trfase/lysoPLipase"/>
</dbReference>
<accession>A0A067M029</accession>
<evidence type="ECO:0000256" key="4">
    <source>
        <dbReference type="ARBA" id="ARBA00022801"/>
    </source>
</evidence>
<dbReference type="InterPro" id="IPR002642">
    <property type="entry name" value="LysoPLipase_cat_dom"/>
</dbReference>
<dbReference type="GO" id="GO:0004622">
    <property type="term" value="F:phosphatidylcholine lysophospholipase activity"/>
    <property type="evidence" value="ECO:0007669"/>
    <property type="project" value="UniProtKB-EC"/>
</dbReference>
<dbReference type="PANTHER" id="PTHR10728">
    <property type="entry name" value="CYTOSOLIC PHOSPHOLIPASE A2"/>
    <property type="match status" value="1"/>
</dbReference>
<evidence type="ECO:0000256" key="3">
    <source>
        <dbReference type="ARBA" id="ARBA00022729"/>
    </source>
</evidence>
<evidence type="ECO:0000256" key="5">
    <source>
        <dbReference type="ARBA" id="ARBA00022963"/>
    </source>
</evidence>
<dbReference type="PANTHER" id="PTHR10728:SF33">
    <property type="entry name" value="LYSOPHOSPHOLIPASE 1-RELATED"/>
    <property type="match status" value="1"/>
</dbReference>
<dbReference type="FunCoup" id="A0A067M029">
    <property type="interactions" value="216"/>
</dbReference>
<keyword evidence="6 8" id="KW-0443">Lipid metabolism</keyword>
<evidence type="ECO:0000256" key="6">
    <source>
        <dbReference type="ARBA" id="ARBA00023098"/>
    </source>
</evidence>
<proteinExistence type="inferred from homology"/>
<evidence type="ECO:0000256" key="2">
    <source>
        <dbReference type="ARBA" id="ARBA00013274"/>
    </source>
</evidence>
<dbReference type="SMART" id="SM00022">
    <property type="entry name" value="PLAc"/>
    <property type="match status" value="1"/>
</dbReference>
<keyword evidence="10" id="KW-0472">Membrane</keyword>
<dbReference type="Gene3D" id="3.40.1090.10">
    <property type="entry name" value="Cytosolic phospholipase A2 catalytic domain"/>
    <property type="match status" value="1"/>
</dbReference>
<dbReference type="STRING" id="930990.A0A067M029"/>
<keyword evidence="4 8" id="KW-0378">Hydrolase</keyword>
<comment type="similarity">
    <text evidence="1 9">Belongs to the lysophospholipase family.</text>
</comment>
<organism evidence="12 13">
    <name type="scientific">Botryobasidium botryosum (strain FD-172 SS1)</name>
    <dbReference type="NCBI Taxonomy" id="930990"/>
    <lineage>
        <taxon>Eukaryota</taxon>
        <taxon>Fungi</taxon>
        <taxon>Dikarya</taxon>
        <taxon>Basidiomycota</taxon>
        <taxon>Agaricomycotina</taxon>
        <taxon>Agaricomycetes</taxon>
        <taxon>Cantharellales</taxon>
        <taxon>Botryobasidiaceae</taxon>
        <taxon>Botryobasidium</taxon>
    </lineage>
</organism>
<dbReference type="EMBL" id="KL198096">
    <property type="protein sequence ID" value="KDQ08020.1"/>
    <property type="molecule type" value="Genomic_DNA"/>
</dbReference>
<keyword evidence="3" id="KW-0732">Signal</keyword>
<comment type="catalytic activity">
    <reaction evidence="9">
        <text>a 1-acyl-sn-glycero-3-phosphocholine + H2O = sn-glycerol 3-phosphocholine + a fatty acid + H(+)</text>
        <dbReference type="Rhea" id="RHEA:15177"/>
        <dbReference type="ChEBI" id="CHEBI:15377"/>
        <dbReference type="ChEBI" id="CHEBI:15378"/>
        <dbReference type="ChEBI" id="CHEBI:16870"/>
        <dbReference type="ChEBI" id="CHEBI:28868"/>
        <dbReference type="ChEBI" id="CHEBI:58168"/>
        <dbReference type="EC" id="3.1.1.5"/>
    </reaction>
</comment>
<dbReference type="GO" id="GO:0046475">
    <property type="term" value="P:glycerophospholipid catabolic process"/>
    <property type="evidence" value="ECO:0007669"/>
    <property type="project" value="TreeGrafter"/>
</dbReference>
<keyword evidence="10" id="KW-1133">Transmembrane helix</keyword>
<dbReference type="EC" id="3.1.1.5" evidence="2 9"/>
<evidence type="ECO:0000313" key="13">
    <source>
        <dbReference type="Proteomes" id="UP000027195"/>
    </source>
</evidence>
<evidence type="ECO:0000256" key="8">
    <source>
        <dbReference type="PROSITE-ProRule" id="PRU00555"/>
    </source>
</evidence>
<keyword evidence="10" id="KW-0812">Transmembrane</keyword>
<gene>
    <name evidence="12" type="ORF">BOTBODRAFT_148881</name>
</gene>
<feature type="transmembrane region" description="Helical" evidence="10">
    <location>
        <begin position="649"/>
        <end position="674"/>
    </location>
</feature>
<sequence length="717" mass="77034">MHKIYVLPGVCSWSVPVVVATASSYAPTVNVQCPSIPLLRSVSPSNQSLSPQEANYVDARASGLPSAWKSWIKDPSALGYDLAALGGADGSRFPKVGIAVSGGGFRAAQYGAGVLSALDARNDLAVSAGTGGLLQVASYMSGLSGGSWLLSSLTFHSFPTLHDLVLGNADTGGSLHGWILDAHLFFPAKTSFAVPPNPPHLIVSLNDNFLHRLFADVIYKATVGFKVSLTDSWARALSYHFLEGTTRSNFFDNSTHGAGILWSSIPQIPAFQSHSIPFLIVVADSVANNRTEDHRMPLWSTVYEFNPYEMGSWDPQLSTFMNVQYAGTPLNGGVPANDTGCVTGFDQAGFVFGTSSSLFNAIVDRVSGTVAGFDNAVGKLLNNMLDALLKKAGVGKEDVANWPNPFKGINPGVFQHSTNDTLPLIDGGLNKENIPLGPLLVKARKLDFIVAVDGSANDNHTWPTGAALYATYNRTMTVVNSTSQAFPPIPPNRADFVTFGFNQRPTLFGCDPEQNPPEWPLLLYLPNSPPTDGSDPVTNTDTFKLQYTKLHTTLFLDAAHKSTTSGFVPGAMGADPNWGRCLQCAALDRARYKSSPVIPRSTFCQQCFSQYCYDPKSSSAPGAVVGRKTLLVDPDPPESESILAGPYKIAVIAVPVVVGVLIVIGIATCCFCRCRRNRAQRYRKVAPLDDDHIWERPASIELARTRNQDYSIVNGPA</sequence>
<evidence type="ECO:0000313" key="12">
    <source>
        <dbReference type="EMBL" id="KDQ08020.1"/>
    </source>
</evidence>
<dbReference type="GO" id="GO:0005829">
    <property type="term" value="C:cytosol"/>
    <property type="evidence" value="ECO:0007669"/>
    <property type="project" value="TreeGrafter"/>
</dbReference>
<dbReference type="InParanoid" id="A0A067M029"/>
<dbReference type="Pfam" id="PF01735">
    <property type="entry name" value="PLA2_B"/>
    <property type="match status" value="1"/>
</dbReference>
<protein>
    <recommendedName>
        <fullName evidence="2 9">Lysophospholipase</fullName>
        <ecNumber evidence="2 9">3.1.1.5</ecNumber>
    </recommendedName>
</protein>
<evidence type="ECO:0000256" key="7">
    <source>
        <dbReference type="ARBA" id="ARBA00023180"/>
    </source>
</evidence>
<evidence type="ECO:0000259" key="11">
    <source>
        <dbReference type="PROSITE" id="PS51210"/>
    </source>
</evidence>
<keyword evidence="7" id="KW-0325">Glycoprotein</keyword>
<dbReference type="GO" id="GO:0004623">
    <property type="term" value="F:phospholipase A2 activity"/>
    <property type="evidence" value="ECO:0007669"/>
    <property type="project" value="TreeGrafter"/>
</dbReference>
<dbReference type="Proteomes" id="UP000027195">
    <property type="component" value="Unassembled WGS sequence"/>
</dbReference>
<name>A0A067M029_BOTB1</name>
<keyword evidence="5 8" id="KW-0442">Lipid degradation</keyword>
<feature type="domain" description="PLA2c" evidence="11">
    <location>
        <begin position="32"/>
        <end position="618"/>
    </location>
</feature>
<keyword evidence="13" id="KW-1185">Reference proteome</keyword>